<dbReference type="EMBL" id="JBHFNS010000084">
    <property type="protein sequence ID" value="MFB2938116.1"/>
    <property type="molecule type" value="Genomic_DNA"/>
</dbReference>
<feature type="binding site" evidence="7">
    <location>
        <begin position="10"/>
        <end position="11"/>
    </location>
    <ligand>
        <name>substrate</name>
    </ligand>
</feature>
<dbReference type="NCBIfam" id="TIGR00067">
    <property type="entry name" value="glut_race"/>
    <property type="match status" value="1"/>
</dbReference>
<dbReference type="Proteomes" id="UP001576776">
    <property type="component" value="Unassembled WGS sequence"/>
</dbReference>
<feature type="binding site" evidence="7">
    <location>
        <begin position="74"/>
        <end position="75"/>
    </location>
    <ligand>
        <name>substrate</name>
    </ligand>
</feature>
<comment type="catalytic activity">
    <reaction evidence="1 7">
        <text>L-glutamate = D-glutamate</text>
        <dbReference type="Rhea" id="RHEA:12813"/>
        <dbReference type="ChEBI" id="CHEBI:29985"/>
        <dbReference type="ChEBI" id="CHEBI:29986"/>
        <dbReference type="EC" id="5.1.1.3"/>
    </reaction>
</comment>
<evidence type="ECO:0000256" key="2">
    <source>
        <dbReference type="ARBA" id="ARBA00013090"/>
    </source>
</evidence>
<dbReference type="PROSITE" id="PS00924">
    <property type="entry name" value="ASP_GLU_RACEMASE_2"/>
    <property type="match status" value="1"/>
</dbReference>
<protein>
    <recommendedName>
        <fullName evidence="2 7">Glutamate racemase</fullName>
        <ecNumber evidence="2 7">5.1.1.3</ecNumber>
    </recommendedName>
</protein>
<sequence length="280" mass="31109">MTSQRIGIFDSGVGGLTVLRELYRQLPSESILYFGDTARLPYGNRRESEILNFVREILTWMEAQSVKMVIMACNTSSALALETVRSEFNFPILGVILPGARAAVQRGRRIGVIATPATAASNAYRRAIHEIDSTVQVWQVGCPAFVPLIEQNRIHTPDTYQVAKEYLAPMLEQQIDTLVYGCTHYPHLAPVLKTILPRTVRTVDPAVYVVRAAAQELDLLGLRNTSPPLPTRFCVSGDPDHFAQLSVQWLGCTPIVEQIWLPAVSLQPAIGESLEKLERE</sequence>
<dbReference type="InterPro" id="IPR033134">
    <property type="entry name" value="Asp/Glu_racemase_AS_2"/>
</dbReference>
<feature type="binding site" evidence="7">
    <location>
        <begin position="42"/>
        <end position="43"/>
    </location>
    <ligand>
        <name>substrate</name>
    </ligand>
</feature>
<dbReference type="HAMAP" id="MF_00258">
    <property type="entry name" value="Glu_racemase"/>
    <property type="match status" value="1"/>
</dbReference>
<evidence type="ECO:0000313" key="8">
    <source>
        <dbReference type="EMBL" id="MFB2938116.1"/>
    </source>
</evidence>
<dbReference type="Gene3D" id="3.40.50.1860">
    <property type="match status" value="2"/>
</dbReference>
<organism evidence="8 9">
    <name type="scientific">Floridaenema fluviatile BLCC-F154</name>
    <dbReference type="NCBI Taxonomy" id="3153640"/>
    <lineage>
        <taxon>Bacteria</taxon>
        <taxon>Bacillati</taxon>
        <taxon>Cyanobacteriota</taxon>
        <taxon>Cyanophyceae</taxon>
        <taxon>Oscillatoriophycideae</taxon>
        <taxon>Aerosakkonematales</taxon>
        <taxon>Aerosakkonemataceae</taxon>
        <taxon>Floridanema</taxon>
        <taxon>Floridanema fluviatile</taxon>
    </lineage>
</organism>
<dbReference type="RefSeq" id="WP_413259600.1">
    <property type="nucleotide sequence ID" value="NZ_JBHFNS010000084.1"/>
</dbReference>
<dbReference type="SUPFAM" id="SSF53681">
    <property type="entry name" value="Aspartate/glutamate racemase"/>
    <property type="match status" value="2"/>
</dbReference>
<comment type="similarity">
    <text evidence="7">Belongs to the aspartate/glutamate racemases family.</text>
</comment>
<evidence type="ECO:0000256" key="6">
    <source>
        <dbReference type="ARBA" id="ARBA00023316"/>
    </source>
</evidence>
<evidence type="ECO:0000256" key="7">
    <source>
        <dbReference type="HAMAP-Rule" id="MF_00258"/>
    </source>
</evidence>
<gene>
    <name evidence="7 8" type="primary">murI</name>
    <name evidence="8" type="ORF">ACE1B6_22955</name>
</gene>
<dbReference type="PANTHER" id="PTHR21198:SF2">
    <property type="entry name" value="GLUTAMATE RACEMASE"/>
    <property type="match status" value="1"/>
</dbReference>
<reference evidence="8 9" key="1">
    <citation type="submission" date="2024-09" db="EMBL/GenBank/DDBJ databases">
        <title>Floridaenema gen nov. (Aerosakkonemataceae, Aerosakkonematales ord. nov., Cyanobacteria) from benthic tropical and subtropical fresh waters, with the description of four new species.</title>
        <authorList>
            <person name="Moretto J.A."/>
            <person name="Berthold D.E."/>
            <person name="Lefler F.W."/>
            <person name="Huang I.-S."/>
            <person name="Laughinghouse H. IV."/>
        </authorList>
    </citation>
    <scope>NUCLEOTIDE SEQUENCE [LARGE SCALE GENOMIC DNA]</scope>
    <source>
        <strain evidence="8 9">BLCC-F154</strain>
    </source>
</reference>
<evidence type="ECO:0000256" key="3">
    <source>
        <dbReference type="ARBA" id="ARBA00022960"/>
    </source>
</evidence>
<keyword evidence="9" id="KW-1185">Reference proteome</keyword>
<proteinExistence type="inferred from homology"/>
<evidence type="ECO:0000256" key="5">
    <source>
        <dbReference type="ARBA" id="ARBA00023235"/>
    </source>
</evidence>
<keyword evidence="4 7" id="KW-0573">Peptidoglycan synthesis</keyword>
<feature type="active site" description="Proton donor/acceptor" evidence="7">
    <location>
        <position position="182"/>
    </location>
</feature>
<dbReference type="EC" id="5.1.1.3" evidence="2 7"/>
<evidence type="ECO:0000313" key="9">
    <source>
        <dbReference type="Proteomes" id="UP001576776"/>
    </source>
</evidence>
<evidence type="ECO:0000256" key="1">
    <source>
        <dbReference type="ARBA" id="ARBA00001602"/>
    </source>
</evidence>
<keyword evidence="3 7" id="KW-0133">Cell shape</keyword>
<dbReference type="PROSITE" id="PS00923">
    <property type="entry name" value="ASP_GLU_RACEMASE_1"/>
    <property type="match status" value="1"/>
</dbReference>
<feature type="binding site" evidence="7">
    <location>
        <begin position="183"/>
        <end position="184"/>
    </location>
    <ligand>
        <name>substrate</name>
    </ligand>
</feature>
<comment type="pathway">
    <text evidence="7">Cell wall biogenesis; peptidoglycan biosynthesis.</text>
</comment>
<dbReference type="GO" id="GO:0008881">
    <property type="term" value="F:glutamate racemase activity"/>
    <property type="evidence" value="ECO:0007669"/>
    <property type="project" value="UniProtKB-EC"/>
</dbReference>
<keyword evidence="6 7" id="KW-0961">Cell wall biogenesis/degradation</keyword>
<keyword evidence="5 7" id="KW-0413">Isomerase</keyword>
<dbReference type="InterPro" id="IPR004391">
    <property type="entry name" value="Glu_race"/>
</dbReference>
<dbReference type="InterPro" id="IPR015942">
    <property type="entry name" value="Asp/Glu/hydantoin_racemase"/>
</dbReference>
<name>A0ABV4YHZ2_9CYAN</name>
<dbReference type="InterPro" id="IPR001920">
    <property type="entry name" value="Asp/Glu_race"/>
</dbReference>
<accession>A0ABV4YHZ2</accession>
<comment type="caution">
    <text evidence="8">The sequence shown here is derived from an EMBL/GenBank/DDBJ whole genome shotgun (WGS) entry which is preliminary data.</text>
</comment>
<dbReference type="InterPro" id="IPR018187">
    <property type="entry name" value="Asp/Glu_racemase_AS_1"/>
</dbReference>
<feature type="active site" description="Proton donor/acceptor" evidence="7">
    <location>
        <position position="73"/>
    </location>
</feature>
<dbReference type="Pfam" id="PF01177">
    <property type="entry name" value="Asp_Glu_race"/>
    <property type="match status" value="1"/>
</dbReference>
<comment type="function">
    <text evidence="7">Provides the (R)-glutamate required for cell wall biosynthesis.</text>
</comment>
<evidence type="ECO:0000256" key="4">
    <source>
        <dbReference type="ARBA" id="ARBA00022984"/>
    </source>
</evidence>
<dbReference type="PANTHER" id="PTHR21198">
    <property type="entry name" value="GLUTAMATE RACEMASE"/>
    <property type="match status" value="1"/>
</dbReference>